<dbReference type="PANTHER" id="PTHR43445">
    <property type="entry name" value="UDP-N-ACETYLMURAMATE--L-ALANINE LIGASE-RELATED"/>
    <property type="match status" value="1"/>
</dbReference>
<dbReference type="Pfam" id="PF01225">
    <property type="entry name" value="Mur_ligase"/>
    <property type="match status" value="1"/>
</dbReference>
<evidence type="ECO:0000256" key="6">
    <source>
        <dbReference type="ARBA" id="ARBA00022984"/>
    </source>
</evidence>
<dbReference type="SUPFAM" id="SSF51984">
    <property type="entry name" value="MurCD N-terminal domain"/>
    <property type="match status" value="1"/>
</dbReference>
<feature type="domain" description="Mur ligase central" evidence="11">
    <location>
        <begin position="113"/>
        <end position="288"/>
    </location>
</feature>
<dbReference type="GO" id="GO:0009252">
    <property type="term" value="P:peptidoglycan biosynthetic process"/>
    <property type="evidence" value="ECO:0007669"/>
    <property type="project" value="UniProtKB-KW"/>
</dbReference>
<evidence type="ECO:0000313" key="12">
    <source>
        <dbReference type="EMBL" id="KYG76971.1"/>
    </source>
</evidence>
<dbReference type="Gene3D" id="3.40.50.720">
    <property type="entry name" value="NAD(P)-binding Rossmann-like Domain"/>
    <property type="match status" value="1"/>
</dbReference>
<keyword evidence="8" id="KW-0961">Cell wall biogenesis/degradation</keyword>
<evidence type="ECO:0000313" key="13">
    <source>
        <dbReference type="Proteomes" id="UP000075615"/>
    </source>
</evidence>
<sequence length="456" mass="51078">MTQNSQRIHFIAIGGSIMHSLAMCLNKAGHKVSGSDDHFYEPSKSKLKELGLLPENEGWDASRIDSSLDLVILGMHAKANNPELLKAQELGIKVLSFPEYIYEASKNKQRIVIAGSHGKTSMTAIVMHVLKDIGRDFDYMVGAQIKGFDEQVKLSDAPIIIIEGDEYLTSALDPRPKFLHYDHHIASVSGIAWDHFNVFPTLDDYVNQFELLADSSSKASTLIYCEEDNLASMIIAEKERPDVTNIPYKAHEHVVRDGITYLRLPDGEIKVEIFGYHNMQNLSGAQAILKRIGVTDDQFYKAIVTFKGAGKRMEILGKNNNTTIYTDFAHAPSKLLATTSAIKNQFPNRYLVACLELHTFSSLNKDFIEQYQNTFNNSDEAIIYINPEAAKQKGLEALTEADLRTAFNRKDIILFNDTAELNDHLMQHSWANKNLILMSSGSFGGLNLEALKQHIL</sequence>
<keyword evidence="6" id="KW-0573">Peptidoglycan synthesis</keyword>
<dbReference type="Gene3D" id="3.90.190.20">
    <property type="entry name" value="Mur ligase, C-terminal domain"/>
    <property type="match status" value="1"/>
</dbReference>
<evidence type="ECO:0000256" key="5">
    <source>
        <dbReference type="ARBA" id="ARBA00022960"/>
    </source>
</evidence>
<keyword evidence="7" id="KW-0131">Cell cycle</keyword>
<dbReference type="Pfam" id="PF08245">
    <property type="entry name" value="Mur_ligase_M"/>
    <property type="match status" value="1"/>
</dbReference>
<evidence type="ECO:0000256" key="2">
    <source>
        <dbReference type="ARBA" id="ARBA00022618"/>
    </source>
</evidence>
<evidence type="ECO:0000256" key="1">
    <source>
        <dbReference type="ARBA" id="ARBA00022598"/>
    </source>
</evidence>
<gene>
    <name evidence="12" type="ORF">AWN68_18480</name>
</gene>
<feature type="domain" description="Mur ligase C-terminal" evidence="10">
    <location>
        <begin position="312"/>
        <end position="440"/>
    </location>
</feature>
<dbReference type="AlphaFoldDB" id="A0A150XE42"/>
<dbReference type="Pfam" id="PF02875">
    <property type="entry name" value="Mur_ligase_C"/>
    <property type="match status" value="1"/>
</dbReference>
<proteinExistence type="predicted"/>
<keyword evidence="5" id="KW-0133">Cell shape</keyword>
<dbReference type="Proteomes" id="UP000075615">
    <property type="component" value="Unassembled WGS sequence"/>
</dbReference>
<organism evidence="12 13">
    <name type="scientific">Roseivirga echinicomitans</name>
    <dbReference type="NCBI Taxonomy" id="296218"/>
    <lineage>
        <taxon>Bacteria</taxon>
        <taxon>Pseudomonadati</taxon>
        <taxon>Bacteroidota</taxon>
        <taxon>Cytophagia</taxon>
        <taxon>Cytophagales</taxon>
        <taxon>Roseivirgaceae</taxon>
        <taxon>Roseivirga</taxon>
    </lineage>
</organism>
<dbReference type="GO" id="GO:0005524">
    <property type="term" value="F:ATP binding"/>
    <property type="evidence" value="ECO:0007669"/>
    <property type="project" value="UniProtKB-KW"/>
</dbReference>
<keyword evidence="2" id="KW-0132">Cell division</keyword>
<evidence type="ECO:0000256" key="8">
    <source>
        <dbReference type="ARBA" id="ARBA00023316"/>
    </source>
</evidence>
<feature type="domain" description="Mur ligase N-terminal catalytic" evidence="9">
    <location>
        <begin position="7"/>
        <end position="107"/>
    </location>
</feature>
<protein>
    <submittedName>
        <fullName evidence="12">Peptidoglycan synthetase</fullName>
    </submittedName>
</protein>
<dbReference type="SUPFAM" id="SSF53244">
    <property type="entry name" value="MurD-like peptide ligases, peptide-binding domain"/>
    <property type="match status" value="1"/>
</dbReference>
<dbReference type="STRING" id="296218.AWN68_18480"/>
<dbReference type="OrthoDB" id="9804126at2"/>
<dbReference type="InterPro" id="IPR000713">
    <property type="entry name" value="Mur_ligase_N"/>
</dbReference>
<dbReference type="Gene3D" id="3.40.1190.10">
    <property type="entry name" value="Mur-like, catalytic domain"/>
    <property type="match status" value="1"/>
</dbReference>
<evidence type="ECO:0000256" key="3">
    <source>
        <dbReference type="ARBA" id="ARBA00022741"/>
    </source>
</evidence>
<dbReference type="InterPro" id="IPR013221">
    <property type="entry name" value="Mur_ligase_cen"/>
</dbReference>
<evidence type="ECO:0000259" key="11">
    <source>
        <dbReference type="Pfam" id="PF08245"/>
    </source>
</evidence>
<evidence type="ECO:0000259" key="10">
    <source>
        <dbReference type="Pfam" id="PF02875"/>
    </source>
</evidence>
<dbReference type="GO" id="GO:0016881">
    <property type="term" value="F:acid-amino acid ligase activity"/>
    <property type="evidence" value="ECO:0007669"/>
    <property type="project" value="InterPro"/>
</dbReference>
<dbReference type="GO" id="GO:0051301">
    <property type="term" value="P:cell division"/>
    <property type="evidence" value="ECO:0007669"/>
    <property type="project" value="UniProtKB-KW"/>
</dbReference>
<evidence type="ECO:0000259" key="9">
    <source>
        <dbReference type="Pfam" id="PF01225"/>
    </source>
</evidence>
<dbReference type="InterPro" id="IPR036565">
    <property type="entry name" value="Mur-like_cat_sf"/>
</dbReference>
<dbReference type="InterPro" id="IPR050061">
    <property type="entry name" value="MurCDEF_pg_biosynth"/>
</dbReference>
<dbReference type="PANTHER" id="PTHR43445:SF5">
    <property type="entry name" value="UDP-N-ACETYLMURAMATE--L-ALANYL-GAMMA-D-GLUTAMYL-MESO-2,6-DIAMINOHEPTANDIOATE LIGASE"/>
    <property type="match status" value="1"/>
</dbReference>
<keyword evidence="4" id="KW-0067">ATP-binding</keyword>
<keyword evidence="13" id="KW-1185">Reference proteome</keyword>
<dbReference type="SUPFAM" id="SSF53623">
    <property type="entry name" value="MurD-like peptide ligases, catalytic domain"/>
    <property type="match status" value="1"/>
</dbReference>
<dbReference type="RefSeq" id="WP_068415438.1">
    <property type="nucleotide sequence ID" value="NZ_LRDB01000017.1"/>
</dbReference>
<dbReference type="EMBL" id="LRDB01000017">
    <property type="protein sequence ID" value="KYG76971.1"/>
    <property type="molecule type" value="Genomic_DNA"/>
</dbReference>
<dbReference type="InterPro" id="IPR004101">
    <property type="entry name" value="Mur_ligase_C"/>
</dbReference>
<name>A0A150XE42_9BACT</name>
<dbReference type="GO" id="GO:0071555">
    <property type="term" value="P:cell wall organization"/>
    <property type="evidence" value="ECO:0007669"/>
    <property type="project" value="UniProtKB-KW"/>
</dbReference>
<evidence type="ECO:0000256" key="4">
    <source>
        <dbReference type="ARBA" id="ARBA00022840"/>
    </source>
</evidence>
<evidence type="ECO:0000256" key="7">
    <source>
        <dbReference type="ARBA" id="ARBA00023306"/>
    </source>
</evidence>
<keyword evidence="3" id="KW-0547">Nucleotide-binding</keyword>
<keyword evidence="1" id="KW-0436">Ligase</keyword>
<dbReference type="InterPro" id="IPR036615">
    <property type="entry name" value="Mur_ligase_C_dom_sf"/>
</dbReference>
<comment type="caution">
    <text evidence="12">The sequence shown here is derived from an EMBL/GenBank/DDBJ whole genome shotgun (WGS) entry which is preliminary data.</text>
</comment>
<reference evidence="12 13" key="1">
    <citation type="submission" date="2016-01" db="EMBL/GenBank/DDBJ databases">
        <title>Genome sequencing of Roseivirga echinicomitans KMM 6058.</title>
        <authorList>
            <person name="Selvaratnam C."/>
            <person name="Thevarajoo S."/>
            <person name="Goh K.M."/>
            <person name="Ee R."/>
            <person name="Chan K.-G."/>
            <person name="Chong C.S."/>
        </authorList>
    </citation>
    <scope>NUCLEOTIDE SEQUENCE [LARGE SCALE GENOMIC DNA]</scope>
    <source>
        <strain evidence="12 13">KMM 6058</strain>
    </source>
</reference>
<dbReference type="GO" id="GO:0008360">
    <property type="term" value="P:regulation of cell shape"/>
    <property type="evidence" value="ECO:0007669"/>
    <property type="project" value="UniProtKB-KW"/>
</dbReference>
<accession>A0A150XE42</accession>